<gene>
    <name evidence="2" type="ORF">B0H16DRAFT_1727647</name>
</gene>
<evidence type="ECO:0000256" key="1">
    <source>
        <dbReference type="SAM" id="Phobius"/>
    </source>
</evidence>
<accession>A0AAD7N337</accession>
<comment type="caution">
    <text evidence="2">The sequence shown here is derived from an EMBL/GenBank/DDBJ whole genome shotgun (WGS) entry which is preliminary data.</text>
</comment>
<keyword evidence="1" id="KW-1133">Transmembrane helix</keyword>
<dbReference type="AlphaFoldDB" id="A0AAD7N337"/>
<organism evidence="2 3">
    <name type="scientific">Mycena metata</name>
    <dbReference type="NCBI Taxonomy" id="1033252"/>
    <lineage>
        <taxon>Eukaryota</taxon>
        <taxon>Fungi</taxon>
        <taxon>Dikarya</taxon>
        <taxon>Basidiomycota</taxon>
        <taxon>Agaricomycotina</taxon>
        <taxon>Agaricomycetes</taxon>
        <taxon>Agaricomycetidae</taxon>
        <taxon>Agaricales</taxon>
        <taxon>Marasmiineae</taxon>
        <taxon>Mycenaceae</taxon>
        <taxon>Mycena</taxon>
    </lineage>
</organism>
<feature type="transmembrane region" description="Helical" evidence="1">
    <location>
        <begin position="138"/>
        <end position="160"/>
    </location>
</feature>
<keyword evidence="1" id="KW-0812">Transmembrane</keyword>
<dbReference type="EMBL" id="JARKIB010000090">
    <property type="protein sequence ID" value="KAJ7743604.1"/>
    <property type="molecule type" value="Genomic_DNA"/>
</dbReference>
<proteinExistence type="predicted"/>
<evidence type="ECO:0000313" key="3">
    <source>
        <dbReference type="Proteomes" id="UP001215598"/>
    </source>
</evidence>
<sequence length="253" mass="27982">MRCCSGDAAFRLAIEGDVGRNGRAFDVTRLYLDFYNLGDLFLVTNNAVTDSLFIYRCYIVWGGSVRVVAFPGLLFLVTTILGYISACEYDYIFPKSYVDYRISFGEFNRPSLGTCLVEIRCDAALVLGAACVRRYNTVIAIILESGALYCFNIVLFMVLTSLSSEDSVIPTTIFRGAMAQIMNIAPALIIVRVGFGYGVKDGESDNALPRPRRRGRRNTLISDAEATMVSFVLDIRAAEVGCTDRVTELKEVD</sequence>
<feature type="transmembrane region" description="Helical" evidence="1">
    <location>
        <begin position="172"/>
        <end position="191"/>
    </location>
</feature>
<evidence type="ECO:0000313" key="2">
    <source>
        <dbReference type="EMBL" id="KAJ7743604.1"/>
    </source>
</evidence>
<protein>
    <submittedName>
        <fullName evidence="2">Uncharacterized protein</fullName>
    </submittedName>
</protein>
<name>A0AAD7N337_9AGAR</name>
<keyword evidence="1" id="KW-0472">Membrane</keyword>
<keyword evidence="3" id="KW-1185">Reference proteome</keyword>
<dbReference type="Proteomes" id="UP001215598">
    <property type="component" value="Unassembled WGS sequence"/>
</dbReference>
<reference evidence="2" key="1">
    <citation type="submission" date="2023-03" db="EMBL/GenBank/DDBJ databases">
        <title>Massive genome expansion in bonnet fungi (Mycena s.s.) driven by repeated elements and novel gene families across ecological guilds.</title>
        <authorList>
            <consortium name="Lawrence Berkeley National Laboratory"/>
            <person name="Harder C.B."/>
            <person name="Miyauchi S."/>
            <person name="Viragh M."/>
            <person name="Kuo A."/>
            <person name="Thoen E."/>
            <person name="Andreopoulos B."/>
            <person name="Lu D."/>
            <person name="Skrede I."/>
            <person name="Drula E."/>
            <person name="Henrissat B."/>
            <person name="Morin E."/>
            <person name="Kohler A."/>
            <person name="Barry K."/>
            <person name="LaButti K."/>
            <person name="Morin E."/>
            <person name="Salamov A."/>
            <person name="Lipzen A."/>
            <person name="Mereny Z."/>
            <person name="Hegedus B."/>
            <person name="Baldrian P."/>
            <person name="Stursova M."/>
            <person name="Weitz H."/>
            <person name="Taylor A."/>
            <person name="Grigoriev I.V."/>
            <person name="Nagy L.G."/>
            <person name="Martin F."/>
            <person name="Kauserud H."/>
        </authorList>
    </citation>
    <scope>NUCLEOTIDE SEQUENCE</scope>
    <source>
        <strain evidence="2">CBHHK182m</strain>
    </source>
</reference>
<feature type="transmembrane region" description="Helical" evidence="1">
    <location>
        <begin position="68"/>
        <end position="86"/>
    </location>
</feature>